<dbReference type="HOGENOM" id="CLU_1355554_0_0_1"/>
<evidence type="ECO:0000256" key="1">
    <source>
        <dbReference type="SAM" id="Phobius"/>
    </source>
</evidence>
<accession>C4JSS9</accession>
<dbReference type="RefSeq" id="XP_002584829.1">
    <property type="nucleotide sequence ID" value="XM_002584783.1"/>
</dbReference>
<dbReference type="VEuPathDB" id="FungiDB:UREG_05518"/>
<organism evidence="2 3">
    <name type="scientific">Uncinocarpus reesii (strain UAMH 1704)</name>
    <dbReference type="NCBI Taxonomy" id="336963"/>
    <lineage>
        <taxon>Eukaryota</taxon>
        <taxon>Fungi</taxon>
        <taxon>Dikarya</taxon>
        <taxon>Ascomycota</taxon>
        <taxon>Pezizomycotina</taxon>
        <taxon>Eurotiomycetes</taxon>
        <taxon>Eurotiomycetidae</taxon>
        <taxon>Onygenales</taxon>
        <taxon>Onygenaceae</taxon>
        <taxon>Uncinocarpus</taxon>
    </lineage>
</organism>
<dbReference type="PROSITE" id="PS51300">
    <property type="entry name" value="NIRD"/>
    <property type="match status" value="1"/>
</dbReference>
<dbReference type="InParanoid" id="C4JSS9"/>
<keyword evidence="1" id="KW-0472">Membrane</keyword>
<dbReference type="GeneID" id="8443425"/>
<sequence>MANRAIVRGVSQTHLQFDWLPSARSYACEEPICRVQSQNSHDNAGLWSSSACPKRKQMYAFVYDHRMNITLNAEHPSLAVGAHPDDNDRFISLLLLFPLPLPLPVLLLLLSLYICCKYHAASKHAHKHPLNGPDNIPEADFWRPVHPAFVGSHLNPNPHLFLLALCPLHAISPSSLLCPLAPKSQKIAIFLLLDKPAFKIIS</sequence>
<evidence type="ECO:0000313" key="3">
    <source>
        <dbReference type="Proteomes" id="UP000002058"/>
    </source>
</evidence>
<dbReference type="AlphaFoldDB" id="C4JSS9"/>
<keyword evidence="3" id="KW-1185">Reference proteome</keyword>
<dbReference type="EMBL" id="CH476617">
    <property type="protein sequence ID" value="EEP80676.1"/>
    <property type="molecule type" value="Genomic_DNA"/>
</dbReference>
<gene>
    <name evidence="2" type="ORF">UREG_05518</name>
</gene>
<keyword evidence="1" id="KW-0812">Transmembrane</keyword>
<dbReference type="KEGG" id="ure:UREG_05518"/>
<keyword evidence="1" id="KW-1133">Transmembrane helix</keyword>
<reference evidence="3" key="1">
    <citation type="journal article" date="2009" name="Genome Res.">
        <title>Comparative genomic analyses of the human fungal pathogens Coccidioides and their relatives.</title>
        <authorList>
            <person name="Sharpton T.J."/>
            <person name="Stajich J.E."/>
            <person name="Rounsley S.D."/>
            <person name="Gardner M.J."/>
            <person name="Wortman J.R."/>
            <person name="Jordar V.S."/>
            <person name="Maiti R."/>
            <person name="Kodira C.D."/>
            <person name="Neafsey D.E."/>
            <person name="Zeng Q."/>
            <person name="Hung C.-Y."/>
            <person name="McMahan C."/>
            <person name="Muszewska A."/>
            <person name="Grynberg M."/>
            <person name="Mandel M.A."/>
            <person name="Kellner E.M."/>
            <person name="Barker B.M."/>
            <person name="Galgiani J.N."/>
            <person name="Orbach M.J."/>
            <person name="Kirkland T.N."/>
            <person name="Cole G.T."/>
            <person name="Henn M.R."/>
            <person name="Birren B.W."/>
            <person name="Taylor J.W."/>
        </authorList>
    </citation>
    <scope>NUCLEOTIDE SEQUENCE [LARGE SCALE GENOMIC DNA]</scope>
    <source>
        <strain evidence="3">UAMH 1704</strain>
    </source>
</reference>
<dbReference type="Proteomes" id="UP000002058">
    <property type="component" value="Unassembled WGS sequence"/>
</dbReference>
<evidence type="ECO:0000313" key="2">
    <source>
        <dbReference type="EMBL" id="EEP80676.1"/>
    </source>
</evidence>
<protein>
    <submittedName>
        <fullName evidence="2">Uncharacterized protein</fullName>
    </submittedName>
</protein>
<proteinExistence type="predicted"/>
<name>C4JSS9_UNCRE</name>
<feature type="transmembrane region" description="Helical" evidence="1">
    <location>
        <begin position="93"/>
        <end position="114"/>
    </location>
</feature>